<evidence type="ECO:0000256" key="1">
    <source>
        <dbReference type="ARBA" id="ARBA00017562"/>
    </source>
</evidence>
<gene>
    <name evidence="5" type="ORF">AVDCRST_MAG66-384</name>
</gene>
<name>A0A6J4N979_9PSEU</name>
<dbReference type="EMBL" id="CADCUS010000048">
    <property type="protein sequence ID" value="CAA9381733.1"/>
    <property type="molecule type" value="Genomic_DNA"/>
</dbReference>
<comment type="function">
    <text evidence="3">This protein is a component of the acetyl coenzyme A carboxylase complex; first, biotin carboxylase catalyzes the carboxylation of the carrier protein and then the transcarboxylase transfers the carboxyl group to form malonyl-CoA.</text>
</comment>
<comment type="pathway">
    <text evidence="3">Lipid metabolism; fatty acid biosynthesis.</text>
</comment>
<dbReference type="Pfam" id="PF00364">
    <property type="entry name" value="Biotin_lipoyl"/>
    <property type="match status" value="1"/>
</dbReference>
<dbReference type="InterPro" id="IPR050709">
    <property type="entry name" value="Biotin_Carboxyl_Carrier/Decarb"/>
</dbReference>
<protein>
    <recommendedName>
        <fullName evidence="1 3">Biotin carboxyl carrier protein of acetyl-CoA carboxylase</fullName>
    </recommendedName>
</protein>
<dbReference type="GO" id="GO:0006633">
    <property type="term" value="P:fatty acid biosynthetic process"/>
    <property type="evidence" value="ECO:0007669"/>
    <property type="project" value="UniProtKB-UniPathway"/>
</dbReference>
<dbReference type="CDD" id="cd06850">
    <property type="entry name" value="biotinyl_domain"/>
    <property type="match status" value="1"/>
</dbReference>
<dbReference type="PANTHER" id="PTHR45266:SF3">
    <property type="entry name" value="OXALOACETATE DECARBOXYLASE ALPHA CHAIN"/>
    <property type="match status" value="1"/>
</dbReference>
<evidence type="ECO:0000256" key="3">
    <source>
        <dbReference type="RuleBase" id="RU364072"/>
    </source>
</evidence>
<feature type="domain" description="Lipoyl-binding" evidence="4">
    <location>
        <begin position="1"/>
        <end position="79"/>
    </location>
</feature>
<keyword evidence="3" id="KW-0444">Lipid biosynthesis</keyword>
<dbReference type="PROSITE" id="PS50968">
    <property type="entry name" value="BIOTINYL_LIPOYL"/>
    <property type="match status" value="1"/>
</dbReference>
<accession>A0A6J4N979</accession>
<keyword evidence="3" id="KW-0276">Fatty acid metabolism</keyword>
<evidence type="ECO:0000259" key="4">
    <source>
        <dbReference type="PROSITE" id="PS50968"/>
    </source>
</evidence>
<reference evidence="5" key="1">
    <citation type="submission" date="2020-02" db="EMBL/GenBank/DDBJ databases">
        <authorList>
            <person name="Meier V. D."/>
        </authorList>
    </citation>
    <scope>NUCLEOTIDE SEQUENCE</scope>
    <source>
        <strain evidence="5">AVDCRST_MAG66</strain>
    </source>
</reference>
<keyword evidence="3" id="KW-0443">Lipid metabolism</keyword>
<keyword evidence="3" id="KW-0275">Fatty acid biosynthesis</keyword>
<proteinExistence type="predicted"/>
<dbReference type="GO" id="GO:0003989">
    <property type="term" value="F:acetyl-CoA carboxylase activity"/>
    <property type="evidence" value="ECO:0007669"/>
    <property type="project" value="InterPro"/>
</dbReference>
<dbReference type="PRINTS" id="PR01071">
    <property type="entry name" value="ACOABIOTINCC"/>
</dbReference>
<dbReference type="SUPFAM" id="SSF51230">
    <property type="entry name" value="Single hybrid motif"/>
    <property type="match status" value="1"/>
</dbReference>
<keyword evidence="2 3" id="KW-0092">Biotin</keyword>
<dbReference type="InterPro" id="IPR011053">
    <property type="entry name" value="Single_hybrid_motif"/>
</dbReference>
<sequence length="80" mass="8488">MARHDVVSPIPGVFYRRPDPDSPVFTDTGAAVGADDTVCLVEVMKSFHEVPAGVTGTVVEFLVENEEMVDAGQVVAVIEA</sequence>
<dbReference type="GO" id="GO:0009317">
    <property type="term" value="C:acetyl-CoA carboxylase complex"/>
    <property type="evidence" value="ECO:0007669"/>
    <property type="project" value="InterPro"/>
</dbReference>
<dbReference type="InterPro" id="IPR000089">
    <property type="entry name" value="Biotin_lipoyl"/>
</dbReference>
<organism evidence="5">
    <name type="scientific">uncultured Pseudonocardia sp</name>
    <dbReference type="NCBI Taxonomy" id="211455"/>
    <lineage>
        <taxon>Bacteria</taxon>
        <taxon>Bacillati</taxon>
        <taxon>Actinomycetota</taxon>
        <taxon>Actinomycetes</taxon>
        <taxon>Pseudonocardiales</taxon>
        <taxon>Pseudonocardiaceae</taxon>
        <taxon>Pseudonocardia</taxon>
        <taxon>environmental samples</taxon>
    </lineage>
</organism>
<dbReference type="InterPro" id="IPR001249">
    <property type="entry name" value="AcCoA_biotinCC"/>
</dbReference>
<evidence type="ECO:0000256" key="2">
    <source>
        <dbReference type="ARBA" id="ARBA00023267"/>
    </source>
</evidence>
<dbReference type="PANTHER" id="PTHR45266">
    <property type="entry name" value="OXALOACETATE DECARBOXYLASE ALPHA CHAIN"/>
    <property type="match status" value="1"/>
</dbReference>
<dbReference type="UniPathway" id="UPA00094"/>
<evidence type="ECO:0000313" key="5">
    <source>
        <dbReference type="EMBL" id="CAA9381733.1"/>
    </source>
</evidence>
<dbReference type="Gene3D" id="2.40.50.100">
    <property type="match status" value="1"/>
</dbReference>
<dbReference type="AlphaFoldDB" id="A0A6J4N979"/>
<dbReference type="NCBIfam" id="NF005457">
    <property type="entry name" value="PRK07051.1"/>
    <property type="match status" value="1"/>
</dbReference>